<dbReference type="PROSITE" id="PS51186">
    <property type="entry name" value="GNAT"/>
    <property type="match status" value="1"/>
</dbReference>
<evidence type="ECO:0000313" key="5">
    <source>
        <dbReference type="Proteomes" id="UP001589733"/>
    </source>
</evidence>
<dbReference type="RefSeq" id="WP_380014412.1">
    <property type="nucleotide sequence ID" value="NZ_JBHLYR010000060.1"/>
</dbReference>
<proteinExistence type="predicted"/>
<evidence type="ECO:0000256" key="2">
    <source>
        <dbReference type="ARBA" id="ARBA00023315"/>
    </source>
</evidence>
<keyword evidence="1 4" id="KW-0808">Transferase</keyword>
<dbReference type="InterPro" id="IPR000182">
    <property type="entry name" value="GNAT_dom"/>
</dbReference>
<reference evidence="4 5" key="1">
    <citation type="submission" date="2024-09" db="EMBL/GenBank/DDBJ databases">
        <authorList>
            <person name="Sun Q."/>
            <person name="Mori K."/>
        </authorList>
    </citation>
    <scope>NUCLEOTIDE SEQUENCE [LARGE SCALE GENOMIC DNA]</scope>
    <source>
        <strain evidence="4 5">JCM 13503</strain>
    </source>
</reference>
<dbReference type="CDD" id="cd04301">
    <property type="entry name" value="NAT_SF"/>
    <property type="match status" value="1"/>
</dbReference>
<name>A0ABV6B5E8_9DEIO</name>
<evidence type="ECO:0000256" key="1">
    <source>
        <dbReference type="ARBA" id="ARBA00022679"/>
    </source>
</evidence>
<dbReference type="Pfam" id="PF00583">
    <property type="entry name" value="Acetyltransf_1"/>
    <property type="match status" value="1"/>
</dbReference>
<dbReference type="GO" id="GO:0016746">
    <property type="term" value="F:acyltransferase activity"/>
    <property type="evidence" value="ECO:0007669"/>
    <property type="project" value="UniProtKB-KW"/>
</dbReference>
<dbReference type="Gene3D" id="3.40.630.30">
    <property type="match status" value="1"/>
</dbReference>
<dbReference type="Proteomes" id="UP001589733">
    <property type="component" value="Unassembled WGS sequence"/>
</dbReference>
<dbReference type="InterPro" id="IPR050832">
    <property type="entry name" value="Bact_Acetyltransf"/>
</dbReference>
<keyword evidence="5" id="KW-1185">Reference proteome</keyword>
<evidence type="ECO:0000313" key="4">
    <source>
        <dbReference type="EMBL" id="MFB9994160.1"/>
    </source>
</evidence>
<accession>A0ABV6B5E8</accession>
<keyword evidence="2 4" id="KW-0012">Acyltransferase</keyword>
<gene>
    <name evidence="4" type="ORF">ACFFLM_19575</name>
</gene>
<protein>
    <submittedName>
        <fullName evidence="4">GNAT family N-acetyltransferase</fullName>
        <ecNumber evidence="4">2.3.-.-</ecNumber>
    </submittedName>
</protein>
<dbReference type="SUPFAM" id="SSF55729">
    <property type="entry name" value="Acyl-CoA N-acyltransferases (Nat)"/>
    <property type="match status" value="1"/>
</dbReference>
<dbReference type="EC" id="2.3.-.-" evidence="4"/>
<evidence type="ECO:0000259" key="3">
    <source>
        <dbReference type="PROSITE" id="PS51186"/>
    </source>
</evidence>
<sequence>MTPLIRPFVATDTAACLALFESNMPDFFLPSERVDFEAYLLDPGAYWVAEQNGALVACGGVWQDPSRPERPAGLAWGMVRRDLHRSGLGSLLLRHRLDALRDMGKSECWIDTSQHSAPFFVHHGFQETNRTPDGYGDGMDEVVMVKKLDVGQGQEEGQGHTTAL</sequence>
<dbReference type="InterPro" id="IPR016181">
    <property type="entry name" value="Acyl_CoA_acyltransferase"/>
</dbReference>
<dbReference type="EMBL" id="JBHLYR010000060">
    <property type="protein sequence ID" value="MFB9994160.1"/>
    <property type="molecule type" value="Genomic_DNA"/>
</dbReference>
<comment type="caution">
    <text evidence="4">The sequence shown here is derived from an EMBL/GenBank/DDBJ whole genome shotgun (WGS) entry which is preliminary data.</text>
</comment>
<dbReference type="PANTHER" id="PTHR43877">
    <property type="entry name" value="AMINOALKYLPHOSPHONATE N-ACETYLTRANSFERASE-RELATED-RELATED"/>
    <property type="match status" value="1"/>
</dbReference>
<feature type="domain" description="N-acetyltransferase" evidence="3">
    <location>
        <begin position="3"/>
        <end position="149"/>
    </location>
</feature>
<organism evidence="4 5">
    <name type="scientific">Deinococcus oregonensis</name>
    <dbReference type="NCBI Taxonomy" id="1805970"/>
    <lineage>
        <taxon>Bacteria</taxon>
        <taxon>Thermotogati</taxon>
        <taxon>Deinococcota</taxon>
        <taxon>Deinococci</taxon>
        <taxon>Deinococcales</taxon>
        <taxon>Deinococcaceae</taxon>
        <taxon>Deinococcus</taxon>
    </lineage>
</organism>